<evidence type="ECO:0000313" key="2">
    <source>
        <dbReference type="Proteomes" id="UP001523369"/>
    </source>
</evidence>
<dbReference type="Gene3D" id="3.10.180.10">
    <property type="entry name" value="2,3-Dihydroxybiphenyl 1,2-Dioxygenase, domain 1"/>
    <property type="match status" value="1"/>
</dbReference>
<name>A0ABT1DK76_9ACTN</name>
<dbReference type="EMBL" id="JAMYJR010000005">
    <property type="protein sequence ID" value="MCO8270430.1"/>
    <property type="molecule type" value="Genomic_DNA"/>
</dbReference>
<dbReference type="Proteomes" id="UP001523369">
    <property type="component" value="Unassembled WGS sequence"/>
</dbReference>
<evidence type="ECO:0008006" key="3">
    <source>
        <dbReference type="Google" id="ProtNLM"/>
    </source>
</evidence>
<accession>A0ABT1DK76</accession>
<gene>
    <name evidence="1" type="ORF">M1L60_07450</name>
</gene>
<reference evidence="1 2" key="1">
    <citation type="submission" date="2022-06" db="EMBL/GenBank/DDBJ databases">
        <title>New Species of the Genus Actinoplanes, ActinopZanes ferrugineus.</title>
        <authorList>
            <person name="Ding P."/>
        </authorList>
    </citation>
    <scope>NUCLEOTIDE SEQUENCE [LARGE SCALE GENOMIC DNA]</scope>
    <source>
        <strain evidence="1 2">TRM88003</strain>
    </source>
</reference>
<dbReference type="RefSeq" id="WP_253236567.1">
    <property type="nucleotide sequence ID" value="NZ_JAMYJR010000005.1"/>
</dbReference>
<proteinExistence type="predicted"/>
<dbReference type="InterPro" id="IPR029068">
    <property type="entry name" value="Glyas_Bleomycin-R_OHBP_Dase"/>
</dbReference>
<comment type="caution">
    <text evidence="1">The sequence shown here is derived from an EMBL/GenBank/DDBJ whole genome shotgun (WGS) entry which is preliminary data.</text>
</comment>
<sequence length="59" mass="6983">MLELDSLDELRALHEHCRRHATVSDELRLRPWGLHDFRLDDPDGYYLRITHGNAAAEER</sequence>
<evidence type="ECO:0000313" key="1">
    <source>
        <dbReference type="EMBL" id="MCO8270430.1"/>
    </source>
</evidence>
<dbReference type="SUPFAM" id="SSF54593">
    <property type="entry name" value="Glyoxalase/Bleomycin resistance protein/Dihydroxybiphenyl dioxygenase"/>
    <property type="match status" value="1"/>
</dbReference>
<keyword evidence="2" id="KW-1185">Reference proteome</keyword>
<protein>
    <recommendedName>
        <fullName evidence="3">Lactoylglutathione lyase</fullName>
    </recommendedName>
</protein>
<organism evidence="1 2">
    <name type="scientific">Paractinoplanes aksuensis</name>
    <dbReference type="NCBI Taxonomy" id="2939490"/>
    <lineage>
        <taxon>Bacteria</taxon>
        <taxon>Bacillati</taxon>
        <taxon>Actinomycetota</taxon>
        <taxon>Actinomycetes</taxon>
        <taxon>Micromonosporales</taxon>
        <taxon>Micromonosporaceae</taxon>
        <taxon>Paractinoplanes</taxon>
    </lineage>
</organism>